<dbReference type="InterPro" id="IPR013752">
    <property type="entry name" value="KPA_reductase"/>
</dbReference>
<evidence type="ECO:0000256" key="4">
    <source>
        <dbReference type="ARBA" id="ARBA00019465"/>
    </source>
</evidence>
<dbReference type="GO" id="GO:0015940">
    <property type="term" value="P:pantothenate biosynthetic process"/>
    <property type="evidence" value="ECO:0007669"/>
    <property type="project" value="UniProtKB-KW"/>
</dbReference>
<dbReference type="GO" id="GO:0005737">
    <property type="term" value="C:cytoplasm"/>
    <property type="evidence" value="ECO:0007669"/>
    <property type="project" value="TreeGrafter"/>
</dbReference>
<evidence type="ECO:0000256" key="5">
    <source>
        <dbReference type="ARBA" id="ARBA00022655"/>
    </source>
</evidence>
<name>A0A917Z0W2_9ALTE</name>
<evidence type="ECO:0000313" key="13">
    <source>
        <dbReference type="EMBL" id="GGO69853.1"/>
    </source>
</evidence>
<evidence type="ECO:0000256" key="7">
    <source>
        <dbReference type="ARBA" id="ARBA00023002"/>
    </source>
</evidence>
<dbReference type="Gene3D" id="3.40.50.720">
    <property type="entry name" value="NAD(P)-binding Rossmann-like Domain"/>
    <property type="match status" value="1"/>
</dbReference>
<dbReference type="EMBL" id="BMLS01000003">
    <property type="protein sequence ID" value="GGO69853.1"/>
    <property type="molecule type" value="Genomic_DNA"/>
</dbReference>
<evidence type="ECO:0000259" key="12">
    <source>
        <dbReference type="Pfam" id="PF08546"/>
    </source>
</evidence>
<evidence type="ECO:0000256" key="2">
    <source>
        <dbReference type="ARBA" id="ARBA00007870"/>
    </source>
</evidence>
<dbReference type="InterPro" id="IPR008927">
    <property type="entry name" value="6-PGluconate_DH-like_C_sf"/>
</dbReference>
<dbReference type="Proteomes" id="UP000606935">
    <property type="component" value="Unassembled WGS sequence"/>
</dbReference>
<dbReference type="InterPro" id="IPR036291">
    <property type="entry name" value="NAD(P)-bd_dom_sf"/>
</dbReference>
<dbReference type="SUPFAM" id="SSF51735">
    <property type="entry name" value="NAD(P)-binding Rossmann-fold domains"/>
    <property type="match status" value="1"/>
</dbReference>
<evidence type="ECO:0000256" key="3">
    <source>
        <dbReference type="ARBA" id="ARBA00013014"/>
    </source>
</evidence>
<accession>A0A917Z0W2</accession>
<feature type="domain" description="Ketopantoate reductase C-terminal" evidence="12">
    <location>
        <begin position="178"/>
        <end position="317"/>
    </location>
</feature>
<dbReference type="GO" id="GO:0008677">
    <property type="term" value="F:2-dehydropantoate 2-reductase activity"/>
    <property type="evidence" value="ECO:0007669"/>
    <property type="project" value="UniProtKB-EC"/>
</dbReference>
<evidence type="ECO:0000256" key="6">
    <source>
        <dbReference type="ARBA" id="ARBA00022857"/>
    </source>
</evidence>
<comment type="pathway">
    <text evidence="1 10">Cofactor biosynthesis; (R)-pantothenate biosynthesis; (R)-pantoate from 3-methyl-2-oxobutanoate: step 2/2.</text>
</comment>
<dbReference type="SUPFAM" id="SSF48179">
    <property type="entry name" value="6-phosphogluconate dehydrogenase C-terminal domain-like"/>
    <property type="match status" value="1"/>
</dbReference>
<organism evidence="13 14">
    <name type="scientific">Bowmanella pacifica</name>
    <dbReference type="NCBI Taxonomy" id="502051"/>
    <lineage>
        <taxon>Bacteria</taxon>
        <taxon>Pseudomonadati</taxon>
        <taxon>Pseudomonadota</taxon>
        <taxon>Gammaproteobacteria</taxon>
        <taxon>Alteromonadales</taxon>
        <taxon>Alteromonadaceae</taxon>
        <taxon>Bowmanella</taxon>
    </lineage>
</organism>
<dbReference type="RefSeq" id="WP_188694699.1">
    <property type="nucleotide sequence ID" value="NZ_BMLS01000003.1"/>
</dbReference>
<dbReference type="Pfam" id="PF08546">
    <property type="entry name" value="ApbA_C"/>
    <property type="match status" value="1"/>
</dbReference>
<dbReference type="InterPro" id="IPR013332">
    <property type="entry name" value="KPR_N"/>
</dbReference>
<evidence type="ECO:0000256" key="10">
    <source>
        <dbReference type="RuleBase" id="RU362068"/>
    </source>
</evidence>
<protein>
    <recommendedName>
        <fullName evidence="4 10">2-dehydropantoate 2-reductase</fullName>
        <ecNumber evidence="3 10">1.1.1.169</ecNumber>
    </recommendedName>
    <alternativeName>
        <fullName evidence="8 10">Ketopantoate reductase</fullName>
    </alternativeName>
</protein>
<keyword evidence="5 10" id="KW-0566">Pantothenate biosynthesis</keyword>
<comment type="similarity">
    <text evidence="2 10">Belongs to the ketopantoate reductase family.</text>
</comment>
<dbReference type="InterPro" id="IPR013328">
    <property type="entry name" value="6PGD_dom2"/>
</dbReference>
<keyword evidence="14" id="KW-1185">Reference proteome</keyword>
<evidence type="ECO:0000256" key="1">
    <source>
        <dbReference type="ARBA" id="ARBA00004994"/>
    </source>
</evidence>
<reference evidence="13" key="2">
    <citation type="submission" date="2020-09" db="EMBL/GenBank/DDBJ databases">
        <authorList>
            <person name="Sun Q."/>
            <person name="Zhou Y."/>
        </authorList>
    </citation>
    <scope>NUCLEOTIDE SEQUENCE</scope>
    <source>
        <strain evidence="13">CGMCC 1.7086</strain>
    </source>
</reference>
<gene>
    <name evidence="13" type="primary">panE-3</name>
    <name evidence="13" type="ORF">GCM10010982_21980</name>
</gene>
<dbReference type="EC" id="1.1.1.169" evidence="3 10"/>
<dbReference type="Gene3D" id="1.10.1040.10">
    <property type="entry name" value="N-(1-d-carboxylethyl)-l-norvaline Dehydrogenase, domain 2"/>
    <property type="match status" value="1"/>
</dbReference>
<comment type="catalytic activity">
    <reaction evidence="9 10">
        <text>(R)-pantoate + NADP(+) = 2-dehydropantoate + NADPH + H(+)</text>
        <dbReference type="Rhea" id="RHEA:16233"/>
        <dbReference type="ChEBI" id="CHEBI:11561"/>
        <dbReference type="ChEBI" id="CHEBI:15378"/>
        <dbReference type="ChEBI" id="CHEBI:15980"/>
        <dbReference type="ChEBI" id="CHEBI:57783"/>
        <dbReference type="ChEBI" id="CHEBI:58349"/>
        <dbReference type="EC" id="1.1.1.169"/>
    </reaction>
</comment>
<dbReference type="GO" id="GO:0050661">
    <property type="term" value="F:NADP binding"/>
    <property type="evidence" value="ECO:0007669"/>
    <property type="project" value="TreeGrafter"/>
</dbReference>
<dbReference type="AlphaFoldDB" id="A0A917Z0W2"/>
<feature type="domain" description="Ketopantoate reductase N-terminal" evidence="11">
    <location>
        <begin position="4"/>
        <end position="151"/>
    </location>
</feature>
<comment type="caution">
    <text evidence="13">The sequence shown here is derived from an EMBL/GenBank/DDBJ whole genome shotgun (WGS) entry which is preliminary data.</text>
</comment>
<sequence>MQHVVFGAGLIGGYLGAILAYREQNVSLVVREAARQRWSNGIRLSDYQGHQAGPLYPVIYGSNWPEHAQPCDILWLTVKCTQLAQAALDAQPFVGPQTQIYCCQNGVGSESLVRAIYPNHQVYSVIVPFNVVESSPGCLHRGSEGALTLEAAKTGLGNDWLVSSLDCDLMPTQSAAQMQALQWAKLQLNLSNAVNALADIPVKAMLEQRGYRLVLAALMDELLGVCQSHQITLPKLTRLPAGWLPFVLRLPDWLFTRVAAAMLAIDPGVRTSMWWDLQQGKDTEIAYLNGAVIEQALSLGLNCRVNQVIVTLIHQVEQGKLKMGLSAEQLLEYTGLKS</sequence>
<evidence type="ECO:0000256" key="8">
    <source>
        <dbReference type="ARBA" id="ARBA00032024"/>
    </source>
</evidence>
<comment type="function">
    <text evidence="10">Catalyzes the NADPH-dependent reduction of ketopantoate into pantoic acid.</text>
</comment>
<dbReference type="PANTHER" id="PTHR43765">
    <property type="entry name" value="2-DEHYDROPANTOATE 2-REDUCTASE-RELATED"/>
    <property type="match status" value="1"/>
</dbReference>
<evidence type="ECO:0000313" key="14">
    <source>
        <dbReference type="Proteomes" id="UP000606935"/>
    </source>
</evidence>
<reference evidence="13" key="1">
    <citation type="journal article" date="2014" name="Int. J. Syst. Evol. Microbiol.">
        <title>Complete genome sequence of Corynebacterium casei LMG S-19264T (=DSM 44701T), isolated from a smear-ripened cheese.</title>
        <authorList>
            <consortium name="US DOE Joint Genome Institute (JGI-PGF)"/>
            <person name="Walter F."/>
            <person name="Albersmeier A."/>
            <person name="Kalinowski J."/>
            <person name="Ruckert C."/>
        </authorList>
    </citation>
    <scope>NUCLEOTIDE SEQUENCE</scope>
    <source>
        <strain evidence="13">CGMCC 1.7086</strain>
    </source>
</reference>
<proteinExistence type="inferred from homology"/>
<dbReference type="InterPro" id="IPR050838">
    <property type="entry name" value="Ketopantoate_reductase"/>
</dbReference>
<dbReference type="InterPro" id="IPR003710">
    <property type="entry name" value="ApbA"/>
</dbReference>
<keyword evidence="6 10" id="KW-0521">NADP</keyword>
<evidence type="ECO:0000256" key="9">
    <source>
        <dbReference type="ARBA" id="ARBA00048793"/>
    </source>
</evidence>
<dbReference type="PANTHER" id="PTHR43765:SF2">
    <property type="entry name" value="2-DEHYDROPANTOATE 2-REDUCTASE"/>
    <property type="match status" value="1"/>
</dbReference>
<dbReference type="Pfam" id="PF02558">
    <property type="entry name" value="ApbA"/>
    <property type="match status" value="1"/>
</dbReference>
<keyword evidence="7 10" id="KW-0560">Oxidoreductase</keyword>
<dbReference type="NCBIfam" id="TIGR00745">
    <property type="entry name" value="apbA_panE"/>
    <property type="match status" value="1"/>
</dbReference>
<evidence type="ECO:0000259" key="11">
    <source>
        <dbReference type="Pfam" id="PF02558"/>
    </source>
</evidence>